<dbReference type="PRINTS" id="PR00081">
    <property type="entry name" value="GDHRDH"/>
</dbReference>
<dbReference type="Gene3D" id="3.40.50.720">
    <property type="entry name" value="NAD(P)-binding Rossmann-like Domain"/>
    <property type="match status" value="1"/>
</dbReference>
<evidence type="ECO:0000256" key="1">
    <source>
        <dbReference type="ARBA" id="ARBA00006484"/>
    </source>
</evidence>
<dbReference type="OrthoDB" id="1235794at2"/>
<reference evidence="4 5" key="1">
    <citation type="submission" date="2015-11" db="EMBL/GenBank/DDBJ databases">
        <title>Sequence of Pedobacter ginsenosidimutans.</title>
        <authorList>
            <person name="Carson E."/>
            <person name="Keyser V."/>
            <person name="Newman J."/>
            <person name="Miller J."/>
        </authorList>
    </citation>
    <scope>NUCLEOTIDE SEQUENCE [LARGE SCALE GENOMIC DNA]</scope>
    <source>
        <strain evidence="4 5">KACC 14530</strain>
    </source>
</reference>
<dbReference type="PANTHER" id="PTHR43976">
    <property type="entry name" value="SHORT CHAIN DEHYDROGENASE"/>
    <property type="match status" value="1"/>
</dbReference>
<dbReference type="InterPro" id="IPR036291">
    <property type="entry name" value="NAD(P)-bd_dom_sf"/>
</dbReference>
<comment type="caution">
    <text evidence="4">The sequence shown here is derived from an EMBL/GenBank/DDBJ whole genome shotgun (WGS) entry which is preliminary data.</text>
</comment>
<dbReference type="STRING" id="687842.ASU31_25630"/>
<protein>
    <submittedName>
        <fullName evidence="4">Short-chain dehydrogenase</fullName>
    </submittedName>
</protein>
<comment type="similarity">
    <text evidence="1 3">Belongs to the short-chain dehydrogenases/reductases (SDR) family.</text>
</comment>
<organism evidence="4 5">
    <name type="scientific">Pedobacter ginsenosidimutans</name>
    <dbReference type="NCBI Taxonomy" id="687842"/>
    <lineage>
        <taxon>Bacteria</taxon>
        <taxon>Pseudomonadati</taxon>
        <taxon>Bacteroidota</taxon>
        <taxon>Sphingobacteriia</taxon>
        <taxon>Sphingobacteriales</taxon>
        <taxon>Sphingobacteriaceae</taxon>
        <taxon>Pedobacter</taxon>
    </lineage>
</organism>
<accession>A0A0T5VHB6</accession>
<evidence type="ECO:0000256" key="3">
    <source>
        <dbReference type="RuleBase" id="RU000363"/>
    </source>
</evidence>
<evidence type="ECO:0000256" key="2">
    <source>
        <dbReference type="ARBA" id="ARBA00023002"/>
    </source>
</evidence>
<evidence type="ECO:0000313" key="5">
    <source>
        <dbReference type="Proteomes" id="UP000051950"/>
    </source>
</evidence>
<keyword evidence="2" id="KW-0560">Oxidoreductase</keyword>
<dbReference type="InterPro" id="IPR002347">
    <property type="entry name" value="SDR_fam"/>
</dbReference>
<dbReference type="EMBL" id="LMZQ01000052">
    <property type="protein sequence ID" value="KRT13254.1"/>
    <property type="molecule type" value="Genomic_DNA"/>
</dbReference>
<dbReference type="AlphaFoldDB" id="A0A0T5VHB6"/>
<dbReference type="CDD" id="cd05374">
    <property type="entry name" value="17beta-HSD-like_SDR_c"/>
    <property type="match status" value="1"/>
</dbReference>
<dbReference type="Pfam" id="PF00106">
    <property type="entry name" value="adh_short"/>
    <property type="match status" value="1"/>
</dbReference>
<proteinExistence type="inferred from homology"/>
<keyword evidence="5" id="KW-1185">Reference proteome</keyword>
<dbReference type="PANTHER" id="PTHR43976:SF16">
    <property type="entry name" value="SHORT-CHAIN DEHYDROGENASE_REDUCTASE FAMILY PROTEIN"/>
    <property type="match status" value="1"/>
</dbReference>
<dbReference type="InterPro" id="IPR051911">
    <property type="entry name" value="SDR_oxidoreductase"/>
</dbReference>
<evidence type="ECO:0000313" key="4">
    <source>
        <dbReference type="EMBL" id="KRT13254.1"/>
    </source>
</evidence>
<dbReference type="PRINTS" id="PR00080">
    <property type="entry name" value="SDRFAMILY"/>
</dbReference>
<dbReference type="RefSeq" id="WP_057935086.1">
    <property type="nucleotide sequence ID" value="NZ_LMZQ01000052.1"/>
</dbReference>
<gene>
    <name evidence="4" type="ORF">ASU31_25630</name>
</gene>
<sequence length="280" mass="30076">MGKKKVWFITGASKGLGLSLVHQLLNAGQYVAATSRNISELKKAVNNDSGKFLPLAVNLADEHSVEDAIKTTITKFERIDVVINNAGYGIGGSIEELSDAETRNSFDVNVFGTLNVIRKASPYLRAQRAGHIINIASIAGIAGATGWAVYAAAKSAVIALSEVSAEDLKEFGIKVTVVAPGAFRTSFLTTDSLILAANPIAEYEEVRAIHSKYLKMDGQQVGDPEKAAAAMISLASMPNPPLHLLLGNDAFQRATNKLESLQKEFRDWKAITISTDFDKN</sequence>
<dbReference type="Proteomes" id="UP000051950">
    <property type="component" value="Unassembled WGS sequence"/>
</dbReference>
<dbReference type="SUPFAM" id="SSF51735">
    <property type="entry name" value="NAD(P)-binding Rossmann-fold domains"/>
    <property type="match status" value="1"/>
</dbReference>
<name>A0A0T5VHB6_9SPHI</name>
<dbReference type="GO" id="GO:0016491">
    <property type="term" value="F:oxidoreductase activity"/>
    <property type="evidence" value="ECO:0007669"/>
    <property type="project" value="UniProtKB-KW"/>
</dbReference>